<evidence type="ECO:0000313" key="2">
    <source>
        <dbReference type="Proteomes" id="UP001281147"/>
    </source>
</evidence>
<comment type="caution">
    <text evidence="1">The sequence shown here is derived from an EMBL/GenBank/DDBJ whole genome shotgun (WGS) entry which is preliminary data.</text>
</comment>
<gene>
    <name evidence="1" type="ORF">LTR37_016296</name>
</gene>
<protein>
    <submittedName>
        <fullName evidence="1">Uncharacterized protein</fullName>
    </submittedName>
</protein>
<dbReference type="Proteomes" id="UP001281147">
    <property type="component" value="Unassembled WGS sequence"/>
</dbReference>
<proteinExistence type="predicted"/>
<sequence>MSVSKSLALRCLRTAITTQVCLLEDAFGDMTLDELDQPEGPTNFLSLPSELRNRIYNLVAPSALHTHVNHGRPSGLLAAGRQVRAEFSNLYFHHDTWHAETRFNDTRTKVWRRVSDTSNLRSIARAVCGNPSPGKADLFNRTGVLYASVIRNSVPGHVVDARKHVEAHPPARYPMVSVAGLLVFPVATGFLSRRLMLWRN</sequence>
<name>A0ACC3MNB2_9PEZI</name>
<dbReference type="EMBL" id="JAUTXU010000193">
    <property type="protein sequence ID" value="KAK3699787.1"/>
    <property type="molecule type" value="Genomic_DNA"/>
</dbReference>
<keyword evidence="2" id="KW-1185">Reference proteome</keyword>
<accession>A0ACC3MNB2</accession>
<evidence type="ECO:0000313" key="1">
    <source>
        <dbReference type="EMBL" id="KAK3699787.1"/>
    </source>
</evidence>
<organism evidence="1 2">
    <name type="scientific">Vermiconidia calcicola</name>
    <dbReference type="NCBI Taxonomy" id="1690605"/>
    <lineage>
        <taxon>Eukaryota</taxon>
        <taxon>Fungi</taxon>
        <taxon>Dikarya</taxon>
        <taxon>Ascomycota</taxon>
        <taxon>Pezizomycotina</taxon>
        <taxon>Dothideomycetes</taxon>
        <taxon>Dothideomycetidae</taxon>
        <taxon>Mycosphaerellales</taxon>
        <taxon>Extremaceae</taxon>
        <taxon>Vermiconidia</taxon>
    </lineage>
</organism>
<reference evidence="1" key="1">
    <citation type="submission" date="2023-07" db="EMBL/GenBank/DDBJ databases">
        <title>Black Yeasts Isolated from many extreme environments.</title>
        <authorList>
            <person name="Coleine C."/>
            <person name="Stajich J.E."/>
            <person name="Selbmann L."/>
        </authorList>
    </citation>
    <scope>NUCLEOTIDE SEQUENCE</scope>
    <source>
        <strain evidence="1">CCFEE 5714</strain>
    </source>
</reference>